<reference evidence="1" key="1">
    <citation type="submission" date="2022-03" db="EMBL/GenBank/DDBJ databases">
        <authorList>
            <person name="Lindestad O."/>
        </authorList>
    </citation>
    <scope>NUCLEOTIDE SEQUENCE</scope>
</reference>
<evidence type="ECO:0000313" key="1">
    <source>
        <dbReference type="EMBL" id="CAH2234736.1"/>
    </source>
</evidence>
<gene>
    <name evidence="1" type="primary">jg20963</name>
    <name evidence="1" type="ORF">PAEG_LOCUS12486</name>
</gene>
<protein>
    <submittedName>
        <fullName evidence="1">Jg20963 protein</fullName>
    </submittedName>
</protein>
<dbReference type="OrthoDB" id="5419617at2759"/>
<comment type="caution">
    <text evidence="1">The sequence shown here is derived from an EMBL/GenBank/DDBJ whole genome shotgun (WGS) entry which is preliminary data.</text>
</comment>
<evidence type="ECO:0000313" key="2">
    <source>
        <dbReference type="Proteomes" id="UP000838756"/>
    </source>
</evidence>
<accession>A0A8S4RD99</accession>
<dbReference type="Proteomes" id="UP000838756">
    <property type="component" value="Unassembled WGS sequence"/>
</dbReference>
<proteinExistence type="predicted"/>
<name>A0A8S4RD99_9NEOP</name>
<sequence length="97" mass="11081">MSTTPGAALDALLNLLPLHLHVKKEAKTCMYRLTSQGEVIWHSQALRHLHNSVLGIPVLGMPMDTITPKLNFLRHYTVEIPYRIDWIENQIPWKPGC</sequence>
<keyword evidence="2" id="KW-1185">Reference proteome</keyword>
<organism evidence="1 2">
    <name type="scientific">Pararge aegeria aegeria</name>
    <dbReference type="NCBI Taxonomy" id="348720"/>
    <lineage>
        <taxon>Eukaryota</taxon>
        <taxon>Metazoa</taxon>
        <taxon>Ecdysozoa</taxon>
        <taxon>Arthropoda</taxon>
        <taxon>Hexapoda</taxon>
        <taxon>Insecta</taxon>
        <taxon>Pterygota</taxon>
        <taxon>Neoptera</taxon>
        <taxon>Endopterygota</taxon>
        <taxon>Lepidoptera</taxon>
        <taxon>Glossata</taxon>
        <taxon>Ditrysia</taxon>
        <taxon>Papilionoidea</taxon>
        <taxon>Nymphalidae</taxon>
        <taxon>Satyrinae</taxon>
        <taxon>Satyrini</taxon>
        <taxon>Parargina</taxon>
        <taxon>Pararge</taxon>
    </lineage>
</organism>
<dbReference type="EMBL" id="CAKXAJ010025082">
    <property type="protein sequence ID" value="CAH2234736.1"/>
    <property type="molecule type" value="Genomic_DNA"/>
</dbReference>
<dbReference type="AlphaFoldDB" id="A0A8S4RD99"/>